<comment type="caution">
    <text evidence="3">The sequence shown here is derived from an EMBL/GenBank/DDBJ whole genome shotgun (WGS) entry which is preliminary data.</text>
</comment>
<dbReference type="CDD" id="cd04645">
    <property type="entry name" value="LbH_gamma_CA_like"/>
    <property type="match status" value="1"/>
</dbReference>
<evidence type="ECO:0000313" key="4">
    <source>
        <dbReference type="Proteomes" id="UP001438707"/>
    </source>
</evidence>
<dbReference type="AlphaFoldDB" id="A0AAW1SHF6"/>
<comment type="similarity">
    <text evidence="1">Belongs to the gamma-class carbonic anhydrase family.</text>
</comment>
<sequence>MAFLMRIGYNIGFAVRETGQALDRLGCVIQGTAPFLEEVSRHRTLQNLFSKRPALGQGSFVAPSASLIGDVKVGNNASVWYGSIVRGDDGPVIIGNSTNLQDGVVIRTVPTSLGGHSVGTQIGHKVTIGHGAQLHGCIIEDEVLIGMGATIFEGTHVEKGAMIAAGAVVARNTTIPAGELWAGSPAKKLRDLKSEESSFLPESAQHYLELAQQHSKEASKTIRQLLSQ</sequence>
<dbReference type="Pfam" id="PF00132">
    <property type="entry name" value="Hexapep"/>
    <property type="match status" value="1"/>
</dbReference>
<evidence type="ECO:0000313" key="3">
    <source>
        <dbReference type="EMBL" id="KAK9844967.1"/>
    </source>
</evidence>
<evidence type="ECO:0000256" key="1">
    <source>
        <dbReference type="ARBA" id="ARBA00023595"/>
    </source>
</evidence>
<comment type="subcellular location">
    <subcellularLocation>
        <location evidence="2">Mitochondrion membrane</location>
        <topology evidence="2">Peripheral membrane protein</topology>
        <orientation evidence="2">Matrix side</orientation>
    </subcellularLocation>
</comment>
<dbReference type="PANTHER" id="PTHR13061">
    <property type="entry name" value="DYNACTIN SUBUNIT P25"/>
    <property type="match status" value="1"/>
</dbReference>
<organism evidence="3 4">
    <name type="scientific">Apatococcus lobatus</name>
    <dbReference type="NCBI Taxonomy" id="904363"/>
    <lineage>
        <taxon>Eukaryota</taxon>
        <taxon>Viridiplantae</taxon>
        <taxon>Chlorophyta</taxon>
        <taxon>core chlorophytes</taxon>
        <taxon>Trebouxiophyceae</taxon>
        <taxon>Chlorellales</taxon>
        <taxon>Chlorellaceae</taxon>
        <taxon>Apatococcus</taxon>
    </lineage>
</organism>
<dbReference type="EMBL" id="JALJOS010000001">
    <property type="protein sequence ID" value="KAK9844967.1"/>
    <property type="molecule type" value="Genomic_DNA"/>
</dbReference>
<accession>A0AAW1SHF6</accession>
<name>A0AAW1SHF6_9CHLO</name>
<keyword evidence="4" id="KW-1185">Reference proteome</keyword>
<reference evidence="3 4" key="1">
    <citation type="journal article" date="2024" name="Nat. Commun.">
        <title>Phylogenomics reveals the evolutionary origins of lichenization in chlorophyte algae.</title>
        <authorList>
            <person name="Puginier C."/>
            <person name="Libourel C."/>
            <person name="Otte J."/>
            <person name="Skaloud P."/>
            <person name="Haon M."/>
            <person name="Grisel S."/>
            <person name="Petersen M."/>
            <person name="Berrin J.G."/>
            <person name="Delaux P.M."/>
            <person name="Dal Grande F."/>
            <person name="Keller J."/>
        </authorList>
    </citation>
    <scope>NUCLEOTIDE SEQUENCE [LARGE SCALE GENOMIC DNA]</scope>
    <source>
        <strain evidence="3 4">SAG 2145</strain>
    </source>
</reference>
<dbReference type="Gene3D" id="2.160.10.10">
    <property type="entry name" value="Hexapeptide repeat proteins"/>
    <property type="match status" value="1"/>
</dbReference>
<dbReference type="InterPro" id="IPR047324">
    <property type="entry name" value="LbH_gamma_CA-like"/>
</dbReference>
<dbReference type="GO" id="GO:0031966">
    <property type="term" value="C:mitochondrial membrane"/>
    <property type="evidence" value="ECO:0007669"/>
    <property type="project" value="UniProtKB-SubCell"/>
</dbReference>
<dbReference type="InterPro" id="IPR050484">
    <property type="entry name" value="Transf_Hexapept/Carb_Anhydrase"/>
</dbReference>
<protein>
    <recommendedName>
        <fullName evidence="5">Gamma carbonic anhydrase</fullName>
    </recommendedName>
</protein>
<dbReference type="PANTHER" id="PTHR13061:SF50">
    <property type="entry name" value="GAMMA CARBONIC ANHYDRASE 1, MITOCHONDRIAL"/>
    <property type="match status" value="1"/>
</dbReference>
<dbReference type="SUPFAM" id="SSF51161">
    <property type="entry name" value="Trimeric LpxA-like enzymes"/>
    <property type="match status" value="1"/>
</dbReference>
<dbReference type="InterPro" id="IPR011004">
    <property type="entry name" value="Trimer_LpxA-like_sf"/>
</dbReference>
<proteinExistence type="inferred from homology"/>
<evidence type="ECO:0000256" key="2">
    <source>
        <dbReference type="ARBA" id="ARBA00034694"/>
    </source>
</evidence>
<dbReference type="InterPro" id="IPR001451">
    <property type="entry name" value="Hexapep"/>
</dbReference>
<evidence type="ECO:0008006" key="5">
    <source>
        <dbReference type="Google" id="ProtNLM"/>
    </source>
</evidence>
<dbReference type="Proteomes" id="UP001438707">
    <property type="component" value="Unassembled WGS sequence"/>
</dbReference>
<gene>
    <name evidence="3" type="ORF">WJX74_009124</name>
</gene>